<dbReference type="GeneID" id="54573357"/>
<dbReference type="AlphaFoldDB" id="A0A6A6IZ34"/>
<protein>
    <submittedName>
        <fullName evidence="1">Uncharacterized protein</fullName>
    </submittedName>
</protein>
<proteinExistence type="predicted"/>
<organism evidence="1 2">
    <name type="scientific">Trematosphaeria pertusa</name>
    <dbReference type="NCBI Taxonomy" id="390896"/>
    <lineage>
        <taxon>Eukaryota</taxon>
        <taxon>Fungi</taxon>
        <taxon>Dikarya</taxon>
        <taxon>Ascomycota</taxon>
        <taxon>Pezizomycotina</taxon>
        <taxon>Dothideomycetes</taxon>
        <taxon>Pleosporomycetidae</taxon>
        <taxon>Pleosporales</taxon>
        <taxon>Massarineae</taxon>
        <taxon>Trematosphaeriaceae</taxon>
        <taxon>Trematosphaeria</taxon>
    </lineage>
</organism>
<accession>A0A6A6IZ34</accession>
<keyword evidence="2" id="KW-1185">Reference proteome</keyword>
<dbReference type="Proteomes" id="UP000800094">
    <property type="component" value="Unassembled WGS sequence"/>
</dbReference>
<name>A0A6A6IZ34_9PLEO</name>
<dbReference type="EMBL" id="ML987190">
    <property type="protein sequence ID" value="KAF2255317.1"/>
    <property type="molecule type" value="Genomic_DNA"/>
</dbReference>
<evidence type="ECO:0000313" key="2">
    <source>
        <dbReference type="Proteomes" id="UP000800094"/>
    </source>
</evidence>
<dbReference type="RefSeq" id="XP_033690321.1">
    <property type="nucleotide sequence ID" value="XM_033820027.1"/>
</dbReference>
<reference evidence="1" key="1">
    <citation type="journal article" date="2020" name="Stud. Mycol.">
        <title>101 Dothideomycetes genomes: a test case for predicting lifestyles and emergence of pathogens.</title>
        <authorList>
            <person name="Haridas S."/>
            <person name="Albert R."/>
            <person name="Binder M."/>
            <person name="Bloem J."/>
            <person name="Labutti K."/>
            <person name="Salamov A."/>
            <person name="Andreopoulos B."/>
            <person name="Baker S."/>
            <person name="Barry K."/>
            <person name="Bills G."/>
            <person name="Bluhm B."/>
            <person name="Cannon C."/>
            <person name="Castanera R."/>
            <person name="Culley D."/>
            <person name="Daum C."/>
            <person name="Ezra D."/>
            <person name="Gonzalez J."/>
            <person name="Henrissat B."/>
            <person name="Kuo A."/>
            <person name="Liang C."/>
            <person name="Lipzen A."/>
            <person name="Lutzoni F."/>
            <person name="Magnuson J."/>
            <person name="Mondo S."/>
            <person name="Nolan M."/>
            <person name="Ohm R."/>
            <person name="Pangilinan J."/>
            <person name="Park H.-J."/>
            <person name="Ramirez L."/>
            <person name="Alfaro M."/>
            <person name="Sun H."/>
            <person name="Tritt A."/>
            <person name="Yoshinaga Y."/>
            <person name="Zwiers L.-H."/>
            <person name="Turgeon B."/>
            <person name="Goodwin S."/>
            <person name="Spatafora J."/>
            <person name="Crous P."/>
            <person name="Grigoriev I."/>
        </authorList>
    </citation>
    <scope>NUCLEOTIDE SEQUENCE</scope>
    <source>
        <strain evidence="1">CBS 122368</strain>
    </source>
</reference>
<evidence type="ECO:0000313" key="1">
    <source>
        <dbReference type="EMBL" id="KAF2255317.1"/>
    </source>
</evidence>
<gene>
    <name evidence="1" type="ORF">BU26DRAFT_153880</name>
</gene>
<sequence length="321" mass="35831">MRRTFKPVEVSHYMQISSSSPPPTTTILPQYTRFRTPLILPSSHQEQFKMQLIHLLLLLLSLIASNHATHPGDSLQHPGNCHLITSAELYLLSFSDGQHAPTYAKMLRNDTILAVPAAPAKTSNPSSRARNSQYSNPHLNYIAELCSEIHNFDTAVDLCISGHPDCDRAAVVSQGDATLAKLGDLIDMRRDRRSTMINAQTEALELDDKCISLLQGSSLASASDPELSECATNIQKFVAQEAYLCGLSQSTHTLESENERINSELSSFYDKEKKAADERSGKSREEEKGVRQSFTILWEAAQGLWQELVGRVLRCWRCFRV</sequence>